<keyword evidence="1" id="KW-1133">Transmembrane helix</keyword>
<proteinExistence type="predicted"/>
<feature type="transmembrane region" description="Helical" evidence="1">
    <location>
        <begin position="97"/>
        <end position="123"/>
    </location>
</feature>
<name>A0A5D8QCJ3_9THEO</name>
<organism evidence="2 3">
    <name type="scientific">Calorimonas adulescens</name>
    <dbReference type="NCBI Taxonomy" id="2606906"/>
    <lineage>
        <taxon>Bacteria</taxon>
        <taxon>Bacillati</taxon>
        <taxon>Bacillota</taxon>
        <taxon>Clostridia</taxon>
        <taxon>Thermoanaerobacterales</taxon>
        <taxon>Thermoanaerobacteraceae</taxon>
        <taxon>Calorimonas</taxon>
    </lineage>
</organism>
<evidence type="ECO:0000313" key="3">
    <source>
        <dbReference type="Proteomes" id="UP000322976"/>
    </source>
</evidence>
<dbReference type="Proteomes" id="UP000322976">
    <property type="component" value="Unassembled WGS sequence"/>
</dbReference>
<evidence type="ECO:0000313" key="2">
    <source>
        <dbReference type="EMBL" id="TZE81048.1"/>
    </source>
</evidence>
<keyword evidence="1" id="KW-0472">Membrane</keyword>
<dbReference type="AlphaFoldDB" id="A0A5D8QCJ3"/>
<dbReference type="Pfam" id="PF11391">
    <property type="entry name" value="DUF2798"/>
    <property type="match status" value="1"/>
</dbReference>
<dbReference type="EMBL" id="VTPS01000019">
    <property type="protein sequence ID" value="TZE81048.1"/>
    <property type="molecule type" value="Genomic_DNA"/>
</dbReference>
<accession>A0A5D8QCJ3</accession>
<keyword evidence="3" id="KW-1185">Reference proteome</keyword>
<reference evidence="2 3" key="1">
    <citation type="submission" date="2019-08" db="EMBL/GenBank/DDBJ databases">
        <title>Calorimonas adulescens gen. nov., sp. nov., an anaerobic thermophilic bacterium from Sakhalin hot spring.</title>
        <authorList>
            <person name="Khomyakova M.A."/>
            <person name="Merkel A.Y."/>
            <person name="Novikov A."/>
            <person name="Bonch-Osmolovskaya E.A."/>
            <person name="Slobodkin A.I."/>
        </authorList>
    </citation>
    <scope>NUCLEOTIDE SEQUENCE [LARGE SCALE GENOMIC DNA]</scope>
    <source>
        <strain evidence="2 3">A05MB</strain>
    </source>
</reference>
<evidence type="ECO:0000256" key="1">
    <source>
        <dbReference type="SAM" id="Phobius"/>
    </source>
</evidence>
<keyword evidence="1" id="KW-0812">Transmembrane</keyword>
<gene>
    <name evidence="2" type="ORF">FWJ32_10955</name>
</gene>
<dbReference type="InterPro" id="IPR021529">
    <property type="entry name" value="DUF2798"/>
</dbReference>
<sequence>MLALGMTMSIVVQLLNTGKVALITFFIMTLESFVINFITALIIPANKFGNMFAKKCGAKENTLGFAALSNLIINGIYVTVISFTMTLINVGFVPGLFVAWCHVYPIVFVIGYIVSLAITPLAFKLTIKIVAK</sequence>
<feature type="transmembrane region" description="Helical" evidence="1">
    <location>
        <begin position="20"/>
        <end position="43"/>
    </location>
</feature>
<comment type="caution">
    <text evidence="2">The sequence shown here is derived from an EMBL/GenBank/DDBJ whole genome shotgun (WGS) entry which is preliminary data.</text>
</comment>
<protein>
    <submittedName>
        <fullName evidence="2">DUF2798 domain-containing protein</fullName>
    </submittedName>
</protein>
<feature type="transmembrane region" description="Helical" evidence="1">
    <location>
        <begin position="63"/>
        <end position="85"/>
    </location>
</feature>